<dbReference type="InterPro" id="IPR029063">
    <property type="entry name" value="SAM-dependent_MTases_sf"/>
</dbReference>
<dbReference type="Proteomes" id="UP000260351">
    <property type="component" value="Unassembled WGS sequence"/>
</dbReference>
<dbReference type="OrthoDB" id="529208at2"/>
<protein>
    <submittedName>
        <fullName evidence="2">Class I SAM-dependent methyltransferase</fullName>
    </submittedName>
</protein>
<dbReference type="AlphaFoldDB" id="A0A3E1KB75"/>
<dbReference type="PANTHER" id="PTHR43861">
    <property type="entry name" value="TRANS-ACONITATE 2-METHYLTRANSFERASE-RELATED"/>
    <property type="match status" value="1"/>
</dbReference>
<evidence type="ECO:0000259" key="1">
    <source>
        <dbReference type="Pfam" id="PF13847"/>
    </source>
</evidence>
<dbReference type="CDD" id="cd02440">
    <property type="entry name" value="AdoMet_MTases"/>
    <property type="match status" value="1"/>
</dbReference>
<keyword evidence="2" id="KW-0489">Methyltransferase</keyword>
<dbReference type="GO" id="GO:0008168">
    <property type="term" value="F:methyltransferase activity"/>
    <property type="evidence" value="ECO:0007669"/>
    <property type="project" value="UniProtKB-KW"/>
</dbReference>
<keyword evidence="3" id="KW-1185">Reference proteome</keyword>
<dbReference type="EMBL" id="QUZK01000018">
    <property type="protein sequence ID" value="RFF31587.1"/>
    <property type="molecule type" value="Genomic_DNA"/>
</dbReference>
<name>A0A3E1KB75_9GAMM</name>
<reference evidence="2 3" key="1">
    <citation type="submission" date="2018-08" db="EMBL/GenBank/DDBJ databases">
        <title>Wenzhouxiangella salilacus sp. nov., a novel bacterium isolated from a saline lake in Xinjiang Province, China.</title>
        <authorList>
            <person name="Han S."/>
        </authorList>
    </citation>
    <scope>NUCLEOTIDE SEQUENCE [LARGE SCALE GENOMIC DNA]</scope>
    <source>
        <strain evidence="2 3">XDB06</strain>
    </source>
</reference>
<dbReference type="RefSeq" id="WP_116649893.1">
    <property type="nucleotide sequence ID" value="NZ_QUZK01000018.1"/>
</dbReference>
<gene>
    <name evidence="2" type="ORF">DZC52_04305</name>
</gene>
<evidence type="ECO:0000313" key="3">
    <source>
        <dbReference type="Proteomes" id="UP000260351"/>
    </source>
</evidence>
<comment type="caution">
    <text evidence="2">The sequence shown here is derived from an EMBL/GenBank/DDBJ whole genome shotgun (WGS) entry which is preliminary data.</text>
</comment>
<evidence type="ECO:0000313" key="2">
    <source>
        <dbReference type="EMBL" id="RFF31587.1"/>
    </source>
</evidence>
<accession>A0A3E1KB75</accession>
<dbReference type="Pfam" id="PF13847">
    <property type="entry name" value="Methyltransf_31"/>
    <property type="match status" value="1"/>
</dbReference>
<dbReference type="GO" id="GO:0032259">
    <property type="term" value="P:methylation"/>
    <property type="evidence" value="ECO:0007669"/>
    <property type="project" value="UniProtKB-KW"/>
</dbReference>
<dbReference type="Gene3D" id="3.40.50.150">
    <property type="entry name" value="Vaccinia Virus protein VP39"/>
    <property type="match status" value="1"/>
</dbReference>
<dbReference type="SUPFAM" id="SSF53335">
    <property type="entry name" value="S-adenosyl-L-methionine-dependent methyltransferases"/>
    <property type="match status" value="1"/>
</dbReference>
<sequence>MGIIGGTLGYSILRAIAPAPPQRGGEAQADQDCKLERYFGSAFLGTLRGKTVIDFGCGDGLQAVTIARRVPDCRVIGLDIQPRFLEKARLRAARCGVSNRCTFTESTQERADVIISIDAFEHFDDPAKILAIMNGLLKRDGEVLASFGPTWLHPYGGHLFSVFPWAHLVFTEAALIRWRARFRPDGATRFCEVEGGLNQIRIAEFERLVGDSPLAVDWLETAPIRNLSFLRWKPFRELGSSIVRCRLVRRESRCAEPQAIGELAA</sequence>
<organism evidence="2 3">
    <name type="scientific">Wenzhouxiangella sediminis</name>
    <dbReference type="NCBI Taxonomy" id="1792836"/>
    <lineage>
        <taxon>Bacteria</taxon>
        <taxon>Pseudomonadati</taxon>
        <taxon>Pseudomonadota</taxon>
        <taxon>Gammaproteobacteria</taxon>
        <taxon>Chromatiales</taxon>
        <taxon>Wenzhouxiangellaceae</taxon>
        <taxon>Wenzhouxiangella</taxon>
    </lineage>
</organism>
<keyword evidence="2" id="KW-0808">Transferase</keyword>
<dbReference type="InterPro" id="IPR025714">
    <property type="entry name" value="Methyltranfer_dom"/>
</dbReference>
<feature type="domain" description="Methyltransferase" evidence="1">
    <location>
        <begin position="49"/>
        <end position="145"/>
    </location>
</feature>
<proteinExistence type="predicted"/>